<organism evidence="5 6">
    <name type="scientific">Ambispora gerdemannii</name>
    <dbReference type="NCBI Taxonomy" id="144530"/>
    <lineage>
        <taxon>Eukaryota</taxon>
        <taxon>Fungi</taxon>
        <taxon>Fungi incertae sedis</taxon>
        <taxon>Mucoromycota</taxon>
        <taxon>Glomeromycotina</taxon>
        <taxon>Glomeromycetes</taxon>
        <taxon>Archaeosporales</taxon>
        <taxon>Ambisporaceae</taxon>
        <taxon>Ambispora</taxon>
    </lineage>
</organism>
<dbReference type="Gene3D" id="3.40.50.10490">
    <property type="entry name" value="Glucose-6-phosphate isomerase like protein, domain 1"/>
    <property type="match status" value="1"/>
</dbReference>
<keyword evidence="2 4" id="KW-0689">Ribosomal protein</keyword>
<dbReference type="PANTHER" id="PTHR12534:SF0">
    <property type="entry name" value="SMALL RIBOSOMAL SUBUNIT PROTEIN US2M"/>
    <property type="match status" value="1"/>
</dbReference>
<dbReference type="InterPro" id="IPR005706">
    <property type="entry name" value="Ribosomal_uS2_bac/mit/plastid"/>
</dbReference>
<dbReference type="NCBIfam" id="TIGR01011">
    <property type="entry name" value="rpsB_bact"/>
    <property type="match status" value="1"/>
</dbReference>
<dbReference type="PANTHER" id="PTHR12534">
    <property type="entry name" value="30S RIBOSOMAL PROTEIN S2 PROKARYOTIC AND ORGANELLAR"/>
    <property type="match status" value="1"/>
</dbReference>
<comment type="caution">
    <text evidence="5">The sequence shown here is derived from an EMBL/GenBank/DDBJ whole genome shotgun (WGS) entry which is preliminary data.</text>
</comment>
<dbReference type="CDD" id="cd01425">
    <property type="entry name" value="RPS2"/>
    <property type="match status" value="1"/>
</dbReference>
<dbReference type="PROSITE" id="PS00963">
    <property type="entry name" value="RIBOSOMAL_S2_2"/>
    <property type="match status" value="1"/>
</dbReference>
<sequence>GCHLGHSTSLWNPLTSPFIYGTRAGISIIDLEQTLIYLRRACKVTREISFRGGIILFIGTRPGIFSKVTIEAAKRAEAYQVSKRWIPGTITNSSQVLRKMLLEEQETRMTLNRDSKQQQQEVLKAFKPDLMIILNPIENQIAIAEAHSANIPTIGIVDSDFDPGRVSYPIPANDDSVRSVDLIAGVLSVAAKDGLNHRRKIEGDIEQKKQQEIKQKGVGNWNKLLYQKV</sequence>
<evidence type="ECO:0000256" key="2">
    <source>
        <dbReference type="ARBA" id="ARBA00022980"/>
    </source>
</evidence>
<dbReference type="HAMAP" id="MF_00291_B">
    <property type="entry name" value="Ribosomal_uS2_B"/>
    <property type="match status" value="1"/>
</dbReference>
<dbReference type="Pfam" id="PF00318">
    <property type="entry name" value="Ribosomal_S2"/>
    <property type="match status" value="1"/>
</dbReference>
<accession>A0A9N8VTS9</accession>
<feature type="non-terminal residue" evidence="5">
    <location>
        <position position="1"/>
    </location>
</feature>
<gene>
    <name evidence="5" type="ORF">AGERDE_LOCUS2499</name>
</gene>
<keyword evidence="3 4" id="KW-0687">Ribonucleoprotein</keyword>
<evidence type="ECO:0000313" key="6">
    <source>
        <dbReference type="Proteomes" id="UP000789831"/>
    </source>
</evidence>
<dbReference type="InterPro" id="IPR018130">
    <property type="entry name" value="Ribosomal_uS2_CS"/>
</dbReference>
<dbReference type="EMBL" id="CAJVPL010000210">
    <property type="protein sequence ID" value="CAG8466099.1"/>
    <property type="molecule type" value="Genomic_DNA"/>
</dbReference>
<keyword evidence="6" id="KW-1185">Reference proteome</keyword>
<dbReference type="InterPro" id="IPR001865">
    <property type="entry name" value="Ribosomal_uS2"/>
</dbReference>
<dbReference type="Proteomes" id="UP000789831">
    <property type="component" value="Unassembled WGS sequence"/>
</dbReference>
<dbReference type="GO" id="GO:0003735">
    <property type="term" value="F:structural constituent of ribosome"/>
    <property type="evidence" value="ECO:0007669"/>
    <property type="project" value="InterPro"/>
</dbReference>
<evidence type="ECO:0000256" key="3">
    <source>
        <dbReference type="ARBA" id="ARBA00023274"/>
    </source>
</evidence>
<reference evidence="5" key="1">
    <citation type="submission" date="2021-06" db="EMBL/GenBank/DDBJ databases">
        <authorList>
            <person name="Kallberg Y."/>
            <person name="Tangrot J."/>
            <person name="Rosling A."/>
        </authorList>
    </citation>
    <scope>NUCLEOTIDE SEQUENCE</scope>
    <source>
        <strain evidence="5">MT106</strain>
    </source>
</reference>
<dbReference type="GO" id="GO:0005763">
    <property type="term" value="C:mitochondrial small ribosomal subunit"/>
    <property type="evidence" value="ECO:0007669"/>
    <property type="project" value="TreeGrafter"/>
</dbReference>
<dbReference type="InterPro" id="IPR023591">
    <property type="entry name" value="Ribosomal_uS2_flav_dom_sf"/>
</dbReference>
<evidence type="ECO:0000256" key="4">
    <source>
        <dbReference type="RuleBase" id="RU003631"/>
    </source>
</evidence>
<dbReference type="OrthoDB" id="2320368at2759"/>
<evidence type="ECO:0000256" key="1">
    <source>
        <dbReference type="ARBA" id="ARBA00006242"/>
    </source>
</evidence>
<protein>
    <submittedName>
        <fullName evidence="5">3939_t:CDS:1</fullName>
    </submittedName>
</protein>
<dbReference type="AlphaFoldDB" id="A0A9N8VTS9"/>
<comment type="similarity">
    <text evidence="1 4">Belongs to the universal ribosomal protein uS2 family.</text>
</comment>
<dbReference type="PRINTS" id="PR00395">
    <property type="entry name" value="RIBOSOMALS2"/>
</dbReference>
<dbReference type="GO" id="GO:0006412">
    <property type="term" value="P:translation"/>
    <property type="evidence" value="ECO:0007669"/>
    <property type="project" value="InterPro"/>
</dbReference>
<proteinExistence type="inferred from homology"/>
<name>A0A9N8VTS9_9GLOM</name>
<dbReference type="SUPFAM" id="SSF52313">
    <property type="entry name" value="Ribosomal protein S2"/>
    <property type="match status" value="1"/>
</dbReference>
<evidence type="ECO:0000313" key="5">
    <source>
        <dbReference type="EMBL" id="CAG8466099.1"/>
    </source>
</evidence>